<accession>A0A6L2KQV5</accession>
<protein>
    <submittedName>
        <fullName evidence="2">Uncharacterized protein</fullName>
    </submittedName>
</protein>
<dbReference type="EMBL" id="BKCJ010002903">
    <property type="protein sequence ID" value="GEU51686.1"/>
    <property type="molecule type" value="Genomic_DNA"/>
</dbReference>
<proteinExistence type="predicted"/>
<feature type="region of interest" description="Disordered" evidence="1">
    <location>
        <begin position="65"/>
        <end position="91"/>
    </location>
</feature>
<organism evidence="2">
    <name type="scientific">Tanacetum cinerariifolium</name>
    <name type="common">Dalmatian daisy</name>
    <name type="synonym">Chrysanthemum cinerariifolium</name>
    <dbReference type="NCBI Taxonomy" id="118510"/>
    <lineage>
        <taxon>Eukaryota</taxon>
        <taxon>Viridiplantae</taxon>
        <taxon>Streptophyta</taxon>
        <taxon>Embryophyta</taxon>
        <taxon>Tracheophyta</taxon>
        <taxon>Spermatophyta</taxon>
        <taxon>Magnoliopsida</taxon>
        <taxon>eudicotyledons</taxon>
        <taxon>Gunneridae</taxon>
        <taxon>Pentapetalae</taxon>
        <taxon>asterids</taxon>
        <taxon>campanulids</taxon>
        <taxon>Asterales</taxon>
        <taxon>Asteraceae</taxon>
        <taxon>Asteroideae</taxon>
        <taxon>Anthemideae</taxon>
        <taxon>Anthemidinae</taxon>
        <taxon>Tanacetum</taxon>
    </lineage>
</organism>
<evidence type="ECO:0000256" key="1">
    <source>
        <dbReference type="SAM" id="MobiDB-lite"/>
    </source>
</evidence>
<reference evidence="2" key="1">
    <citation type="journal article" date="2019" name="Sci. Rep.">
        <title>Draft genome of Tanacetum cinerariifolium, the natural source of mosquito coil.</title>
        <authorList>
            <person name="Yamashiro T."/>
            <person name="Shiraishi A."/>
            <person name="Satake H."/>
            <person name="Nakayama K."/>
        </authorList>
    </citation>
    <scope>NUCLEOTIDE SEQUENCE</scope>
</reference>
<name>A0A6L2KQV5_TANCI</name>
<dbReference type="AlphaFoldDB" id="A0A6L2KQV5"/>
<sequence>MEYIDTEEALNEGRQSTVDTFRPDVSTARQEFSTAGPTTTPTTSTIFDDEEMTLANTLSKLKDDKAKDKVKGVLEEPKSVKKMPKSDFDAA</sequence>
<evidence type="ECO:0000313" key="2">
    <source>
        <dbReference type="EMBL" id="GEU51686.1"/>
    </source>
</evidence>
<comment type="caution">
    <text evidence="2">The sequence shown here is derived from an EMBL/GenBank/DDBJ whole genome shotgun (WGS) entry which is preliminary data.</text>
</comment>
<feature type="compositionally biased region" description="Acidic residues" evidence="1">
    <location>
        <begin position="1"/>
        <end position="10"/>
    </location>
</feature>
<feature type="region of interest" description="Disordered" evidence="1">
    <location>
        <begin position="1"/>
        <end position="23"/>
    </location>
</feature>
<gene>
    <name evidence="2" type="ORF">Tci_023664</name>
</gene>